<evidence type="ECO:0000256" key="1">
    <source>
        <dbReference type="SAM" id="MobiDB-lite"/>
    </source>
</evidence>
<feature type="compositionally biased region" description="Low complexity" evidence="1">
    <location>
        <begin position="329"/>
        <end position="343"/>
    </location>
</feature>
<feature type="compositionally biased region" description="Low complexity" evidence="1">
    <location>
        <begin position="264"/>
        <end position="295"/>
    </location>
</feature>
<sequence length="500" mass="50346">MTTPHDPTLLEPLAQLEQRGRRHLRALGRCQAADRALAWALPGAVVVPVAALLARVGFALPWPAVALATALTPAAVAALAYAFTRARQKVTRRDALAVVEQQLGLKDRLTASAALLAAPRRDGFGEAALLEARPWIEQALTRPLAEAPRPRLQAWSRRWPLLPAAVALTVLACWLHQRADGGRSEVELTPVQGPGASAGLPALGAQAGTGRGDAAPPPGGRGGDSTGARPGTPRAAGEPGAEAASPLVSGSGAGTGAAPQAEGAAPRNAARPSPSAAVTAAAATGADGATPPTGAGHPGARDAGRVPPAAGARPNATPPAAGGNDPGDSESAADARSQAAQEAPSQRGAQPPASDRPAPPSRQKPSQDGSRSQGGNDGQGNGKDGGEGQNNGRRQGQEEGPKSGRGFATLLLARPMRDQVQGQTNPGRVTSVLQQGRPLGGPAAASPAQGRGELSDGAAVLPTRASTAQDRALLRDYFARRGEEPGSAPRAADNAVKTSR</sequence>
<accession>A0ABS8Y159</accession>
<feature type="compositionally biased region" description="Low complexity" evidence="1">
    <location>
        <begin position="192"/>
        <end position="214"/>
    </location>
</feature>
<proteinExistence type="predicted"/>
<evidence type="ECO:0000313" key="3">
    <source>
        <dbReference type="EMBL" id="MCE4557947.1"/>
    </source>
</evidence>
<feature type="transmembrane region" description="Helical" evidence="2">
    <location>
        <begin position="36"/>
        <end position="58"/>
    </location>
</feature>
<evidence type="ECO:0000256" key="2">
    <source>
        <dbReference type="SAM" id="Phobius"/>
    </source>
</evidence>
<feature type="region of interest" description="Disordered" evidence="1">
    <location>
        <begin position="186"/>
        <end position="455"/>
    </location>
</feature>
<comment type="caution">
    <text evidence="3">The sequence shown here is derived from an EMBL/GenBank/DDBJ whole genome shotgun (WGS) entry which is preliminary data.</text>
</comment>
<protein>
    <submittedName>
        <fullName evidence="3">Uncharacterized protein</fullName>
    </submittedName>
</protein>
<feature type="transmembrane region" description="Helical" evidence="2">
    <location>
        <begin position="159"/>
        <end position="177"/>
    </location>
</feature>
<keyword evidence="4" id="KW-1185">Reference proteome</keyword>
<dbReference type="EMBL" id="JAJTWU010000014">
    <property type="protein sequence ID" value="MCE4557947.1"/>
    <property type="molecule type" value="Genomic_DNA"/>
</dbReference>
<keyword evidence="2" id="KW-0472">Membrane</keyword>
<gene>
    <name evidence="3" type="ORF">LXT13_26510</name>
</gene>
<name>A0ABS8Y159_9BURK</name>
<feature type="compositionally biased region" description="Low complexity" evidence="1">
    <location>
        <begin position="363"/>
        <end position="374"/>
    </location>
</feature>
<dbReference type="Proteomes" id="UP001200741">
    <property type="component" value="Unassembled WGS sequence"/>
</dbReference>
<feature type="region of interest" description="Disordered" evidence="1">
    <location>
        <begin position="479"/>
        <end position="500"/>
    </location>
</feature>
<feature type="compositionally biased region" description="Low complexity" evidence="1">
    <location>
        <begin position="226"/>
        <end position="244"/>
    </location>
</feature>
<organism evidence="3 4">
    <name type="scientific">Pelomonas cellulosilytica</name>
    <dbReference type="NCBI Taxonomy" id="2906762"/>
    <lineage>
        <taxon>Bacteria</taxon>
        <taxon>Pseudomonadati</taxon>
        <taxon>Pseudomonadota</taxon>
        <taxon>Betaproteobacteria</taxon>
        <taxon>Burkholderiales</taxon>
        <taxon>Sphaerotilaceae</taxon>
        <taxon>Roseateles</taxon>
    </lineage>
</organism>
<keyword evidence="2" id="KW-1133">Transmembrane helix</keyword>
<feature type="transmembrane region" description="Helical" evidence="2">
    <location>
        <begin position="64"/>
        <end position="83"/>
    </location>
</feature>
<dbReference type="RefSeq" id="WP_233375337.1">
    <property type="nucleotide sequence ID" value="NZ_JAJTWU010000014.1"/>
</dbReference>
<feature type="compositionally biased region" description="Polar residues" evidence="1">
    <location>
        <begin position="420"/>
        <end position="434"/>
    </location>
</feature>
<feature type="compositionally biased region" description="Low complexity" evidence="1">
    <location>
        <begin position="305"/>
        <end position="315"/>
    </location>
</feature>
<reference evidence="3 4" key="1">
    <citation type="submission" date="2021-12" db="EMBL/GenBank/DDBJ databases">
        <title>Genome seq of P8.</title>
        <authorList>
            <person name="Seo T."/>
        </authorList>
    </citation>
    <scope>NUCLEOTIDE SEQUENCE [LARGE SCALE GENOMIC DNA]</scope>
    <source>
        <strain evidence="3 4">P8</strain>
    </source>
</reference>
<keyword evidence="2" id="KW-0812">Transmembrane</keyword>
<evidence type="ECO:0000313" key="4">
    <source>
        <dbReference type="Proteomes" id="UP001200741"/>
    </source>
</evidence>
<feature type="compositionally biased region" description="Gly residues" evidence="1">
    <location>
        <begin position="375"/>
        <end position="389"/>
    </location>
</feature>